<evidence type="ECO:0000256" key="1">
    <source>
        <dbReference type="SAM" id="SignalP"/>
    </source>
</evidence>
<evidence type="ECO:0000313" key="2">
    <source>
        <dbReference type="EMBL" id="BBX84087.1"/>
    </source>
</evidence>
<keyword evidence="1" id="KW-0732">Signal</keyword>
<organism evidence="2 3">
    <name type="scientific">Mycolicibacterium aubagnense</name>
    <dbReference type="NCBI Taxonomy" id="319707"/>
    <lineage>
        <taxon>Bacteria</taxon>
        <taxon>Bacillati</taxon>
        <taxon>Actinomycetota</taxon>
        <taxon>Actinomycetes</taxon>
        <taxon>Mycobacteriales</taxon>
        <taxon>Mycobacteriaceae</taxon>
        <taxon>Mycolicibacterium</taxon>
    </lineage>
</organism>
<sequence>MKESDTVTRTRRAVILTAAAVLLAGCDTVNSLANGVTNPMTPEQSRRQVVDAATEVSHLIAKPIVSAYFWHESCSDGDEGPFRGVVRISYQPPTDPHAAADAFDDMTQRLRNGGWATDSDFKSHALTLKKGGVNASLSPADASVPMASVELYGECRDTTTTKATKGGNETLTIN</sequence>
<dbReference type="EMBL" id="AP022577">
    <property type="protein sequence ID" value="BBX84087.1"/>
    <property type="molecule type" value="Genomic_DNA"/>
</dbReference>
<evidence type="ECO:0000313" key="3">
    <source>
        <dbReference type="Proteomes" id="UP000465609"/>
    </source>
</evidence>
<evidence type="ECO:0008006" key="4">
    <source>
        <dbReference type="Google" id="ProtNLM"/>
    </source>
</evidence>
<protein>
    <recommendedName>
        <fullName evidence="4">Lipoprotein LppJ</fullName>
    </recommendedName>
</protein>
<keyword evidence="3" id="KW-1185">Reference proteome</keyword>
<name>A0ABM7IAZ5_9MYCO</name>
<dbReference type="Proteomes" id="UP000465609">
    <property type="component" value="Chromosome"/>
</dbReference>
<feature type="chain" id="PRO_5046693184" description="Lipoprotein LppJ" evidence="1">
    <location>
        <begin position="34"/>
        <end position="174"/>
    </location>
</feature>
<gene>
    <name evidence="2" type="ORF">MAUB_19600</name>
</gene>
<proteinExistence type="predicted"/>
<feature type="signal peptide" evidence="1">
    <location>
        <begin position="1"/>
        <end position="33"/>
    </location>
</feature>
<dbReference type="PROSITE" id="PS51257">
    <property type="entry name" value="PROKAR_LIPOPROTEIN"/>
    <property type="match status" value="1"/>
</dbReference>
<reference evidence="2 3" key="1">
    <citation type="journal article" date="2019" name="Emerg. Microbes Infect.">
        <title>Comprehensive subspecies identification of 175 nontuberculous mycobacteria species based on 7547 genomic profiles.</title>
        <authorList>
            <person name="Matsumoto Y."/>
            <person name="Kinjo T."/>
            <person name="Motooka D."/>
            <person name="Nabeya D."/>
            <person name="Jung N."/>
            <person name="Uechi K."/>
            <person name="Horii T."/>
            <person name="Iida T."/>
            <person name="Fujita J."/>
            <person name="Nakamura S."/>
        </authorList>
    </citation>
    <scope>NUCLEOTIDE SEQUENCE [LARGE SCALE GENOMIC DNA]</scope>
    <source>
        <strain evidence="2 3">JCM 15296</strain>
    </source>
</reference>
<accession>A0ABM7IAZ5</accession>